<sequence length="167" mass="18991">MDQQAQQPLHGGDQPPELNLLSQLTARLAEYGSNARHNISEGLSSMTLQGWIRVVVIAGGYMLLRPYLQQMVTKGAVRKMEADDKKTREGDDAELPHPELSPNEYRGIKDKLYAHEHDHEGADGSGSDWGQKARVRQRQMLRELLEEDERRRAAQDEDADIQEFLED</sequence>
<dbReference type="Proteomes" id="UP000748025">
    <property type="component" value="Unassembled WGS sequence"/>
</dbReference>
<dbReference type="EMBL" id="SRPW01000463">
    <property type="protein sequence ID" value="KAG6014350.1"/>
    <property type="molecule type" value="Genomic_DNA"/>
</dbReference>
<evidence type="ECO:0000313" key="2">
    <source>
        <dbReference type="EMBL" id="KAG6014350.1"/>
    </source>
</evidence>
<dbReference type="PANTHER" id="PTHR28199">
    <property type="entry name" value="PROCESSING OF GAS1 AND ALP PROTEIN 2"/>
    <property type="match status" value="1"/>
</dbReference>
<dbReference type="Pfam" id="PF07543">
    <property type="entry name" value="PGA2"/>
    <property type="match status" value="1"/>
</dbReference>
<feature type="compositionally biased region" description="Basic and acidic residues" evidence="1">
    <location>
        <begin position="106"/>
        <end position="122"/>
    </location>
</feature>
<dbReference type="GO" id="GO:0015031">
    <property type="term" value="P:protein transport"/>
    <property type="evidence" value="ECO:0007669"/>
    <property type="project" value="TreeGrafter"/>
</dbReference>
<dbReference type="PANTHER" id="PTHR28199:SF1">
    <property type="entry name" value="PROCESSING OF GAS1 AND ALP PROTEIN 2"/>
    <property type="match status" value="1"/>
</dbReference>
<keyword evidence="3" id="KW-1185">Reference proteome</keyword>
<feature type="compositionally biased region" description="Basic and acidic residues" evidence="1">
    <location>
        <begin position="78"/>
        <end position="97"/>
    </location>
</feature>
<organism evidence="2 3">
    <name type="scientific">Claviceps pusilla</name>
    <dbReference type="NCBI Taxonomy" id="123648"/>
    <lineage>
        <taxon>Eukaryota</taxon>
        <taxon>Fungi</taxon>
        <taxon>Dikarya</taxon>
        <taxon>Ascomycota</taxon>
        <taxon>Pezizomycotina</taxon>
        <taxon>Sordariomycetes</taxon>
        <taxon>Hypocreomycetidae</taxon>
        <taxon>Hypocreales</taxon>
        <taxon>Clavicipitaceae</taxon>
        <taxon>Claviceps</taxon>
    </lineage>
</organism>
<name>A0A9P7NDS5_9HYPO</name>
<evidence type="ECO:0000313" key="3">
    <source>
        <dbReference type="Proteomes" id="UP000748025"/>
    </source>
</evidence>
<proteinExistence type="predicted"/>
<dbReference type="AlphaFoldDB" id="A0A9P7NDS5"/>
<feature type="region of interest" description="Disordered" evidence="1">
    <location>
        <begin position="77"/>
        <end position="134"/>
    </location>
</feature>
<accession>A0A9P7NDS5</accession>
<comment type="caution">
    <text evidence="2">The sequence shown here is derived from an EMBL/GenBank/DDBJ whole genome shotgun (WGS) entry which is preliminary data.</text>
</comment>
<gene>
    <name evidence="2" type="ORF">E4U43_006633</name>
</gene>
<protein>
    <submittedName>
        <fullName evidence="2">Uncharacterized protein</fullName>
    </submittedName>
</protein>
<feature type="region of interest" description="Disordered" evidence="1">
    <location>
        <begin position="147"/>
        <end position="167"/>
    </location>
</feature>
<reference evidence="2" key="1">
    <citation type="journal article" date="2020" name="bioRxiv">
        <title>Whole genome comparisons of ergot fungi reveals the divergence and evolution of species within the genus Claviceps are the result of varying mechanisms driving genome evolution and host range expansion.</title>
        <authorList>
            <person name="Wyka S.A."/>
            <person name="Mondo S.J."/>
            <person name="Liu M."/>
            <person name="Dettman J."/>
            <person name="Nalam V."/>
            <person name="Broders K.D."/>
        </authorList>
    </citation>
    <scope>NUCLEOTIDE SEQUENCE</scope>
    <source>
        <strain evidence="2">CCC 602</strain>
    </source>
</reference>
<dbReference type="InterPro" id="IPR011431">
    <property type="entry name" value="Trafficking_Pga2"/>
</dbReference>
<evidence type="ECO:0000256" key="1">
    <source>
        <dbReference type="SAM" id="MobiDB-lite"/>
    </source>
</evidence>
<dbReference type="OrthoDB" id="4227028at2759"/>
<feature type="compositionally biased region" description="Acidic residues" evidence="1">
    <location>
        <begin position="156"/>
        <end position="167"/>
    </location>
</feature>